<dbReference type="EMBL" id="JADDUC010000104">
    <property type="protein sequence ID" value="KAG0118727.1"/>
    <property type="molecule type" value="Genomic_DNA"/>
</dbReference>
<gene>
    <name evidence="5" type="ORF">IHE44_000685</name>
    <name evidence="6" type="ORF">IHE44_0014261</name>
</gene>
<protein>
    <recommendedName>
        <fullName evidence="8">Protein FAM207A</fullName>
    </recommendedName>
</protein>
<feature type="compositionally biased region" description="Polar residues" evidence="4">
    <location>
        <begin position="418"/>
        <end position="430"/>
    </location>
</feature>
<evidence type="ECO:0000313" key="6">
    <source>
        <dbReference type="EMBL" id="KAI1237009.1"/>
    </source>
</evidence>
<dbReference type="Pfam" id="PF15341">
    <property type="entry name" value="SLX9"/>
    <property type="match status" value="1"/>
</dbReference>
<evidence type="ECO:0000256" key="1">
    <source>
        <dbReference type="ARBA" id="ARBA00004604"/>
    </source>
</evidence>
<feature type="region of interest" description="Disordered" evidence="4">
    <location>
        <begin position="416"/>
        <end position="471"/>
    </location>
</feature>
<sequence>MGLPGGVCTDSCFMFLLHKDWDFSSSGVFSGLKIDPDTLVKKLDLDSRSIISSRTGLEEKTVLSKKEKMKLRKERWLQKIESVKMAKQKQKAEAKRKATPVVGDMQPLMEALPELSHLTTGGRGRKPLKRKKDEMCLLNPQLRGEPYCLDEAWHETGWEHPDVLGVAGVASKSTADLAVPSALSAPSLPIPDLCQKSLPLEAQVGTVESCSPLKGPPWLGGTHRFGKPCSGDQGLPSSLRKDFPELLSTSSSLCAAEVPKAISVLPVCPFLGLSAGFVLQTEAEQSGYRSSTALHEYLLCQKQASIGAGMPFLLSSALLYFLVVWQEHWLLSVSLAGALNGKAVLGRETAECYKCLSGKAVESLATRPFPQEAAVTRHAEIYTQDHSVSTEICCFMSSSLSAQFLSHEALRELRPGSGSVSRGYQRSPVQSQPPPGHQRAPLQEAEAGGRRGTPLELQLGPDMAGCEEHIPGTTSQPFWSLEAVQQMIKTTSPALCLQE</sequence>
<dbReference type="GO" id="GO:0000462">
    <property type="term" value="P:maturation of SSU-rRNA from tricistronic rRNA transcript (SSU-rRNA, 5.8S rRNA, LSU-rRNA)"/>
    <property type="evidence" value="ECO:0007669"/>
    <property type="project" value="InterPro"/>
</dbReference>
<reference evidence="5" key="1">
    <citation type="submission" date="2020-10" db="EMBL/GenBank/DDBJ databases">
        <title>Feather gene expression reveals the developmental basis of iridescence in African starlings.</title>
        <authorList>
            <person name="Rubenstein D.R."/>
        </authorList>
    </citation>
    <scope>NUCLEOTIDE SEQUENCE</scope>
    <source>
        <strain evidence="5">SS15</strain>
        <tissue evidence="5">Liver</tissue>
    </source>
</reference>
<comment type="similarity">
    <text evidence="2">Belongs to the SLX9 family.</text>
</comment>
<proteinExistence type="inferred from homology"/>
<reference evidence="6" key="3">
    <citation type="submission" date="2022-01" db="EMBL/GenBank/DDBJ databases">
        <authorList>
            <person name="Rubenstein D.R."/>
        </authorList>
    </citation>
    <scope>NUCLEOTIDE SEQUENCE</scope>
    <source>
        <strain evidence="6">SS15</strain>
        <tissue evidence="6">Liver</tissue>
    </source>
</reference>
<dbReference type="AlphaFoldDB" id="A0A835TTP7"/>
<accession>A0A835TTP7</accession>
<evidence type="ECO:0000313" key="5">
    <source>
        <dbReference type="EMBL" id="KAG0118727.1"/>
    </source>
</evidence>
<dbReference type="InterPro" id="IPR028160">
    <property type="entry name" value="Slx9-like"/>
</dbReference>
<evidence type="ECO:0000313" key="7">
    <source>
        <dbReference type="Proteomes" id="UP000618051"/>
    </source>
</evidence>
<reference evidence="6 7" key="2">
    <citation type="journal article" date="2021" name="J. Hered.">
        <title>Feather Gene Expression Elucidates the Developmental Basis of Plumage Iridescence in African Starlings.</title>
        <authorList>
            <person name="Rubenstein D.R."/>
            <person name="Corvelo A."/>
            <person name="MacManes M.D."/>
            <person name="Maia R."/>
            <person name="Narzisi G."/>
            <person name="Rousaki A."/>
            <person name="Vandenabeele P."/>
            <person name="Shawkey M.D."/>
            <person name="Solomon J."/>
        </authorList>
    </citation>
    <scope>NUCLEOTIDE SEQUENCE [LARGE SCALE GENOMIC DNA]</scope>
    <source>
        <strain evidence="6">SS15</strain>
    </source>
</reference>
<dbReference type="OrthoDB" id="18703at2759"/>
<evidence type="ECO:0008006" key="8">
    <source>
        <dbReference type="Google" id="ProtNLM"/>
    </source>
</evidence>
<dbReference type="GO" id="GO:0030686">
    <property type="term" value="C:90S preribosome"/>
    <property type="evidence" value="ECO:0007669"/>
    <property type="project" value="InterPro"/>
</dbReference>
<dbReference type="PANTHER" id="PTHR31109:SF2">
    <property type="entry name" value="RIBOSOME BIOGENESIS PROTEIN SLX9 HOMOLOG"/>
    <property type="match status" value="1"/>
</dbReference>
<dbReference type="GO" id="GO:0030688">
    <property type="term" value="C:preribosome, small subunit precursor"/>
    <property type="evidence" value="ECO:0007669"/>
    <property type="project" value="InterPro"/>
</dbReference>
<name>A0A835TTP7_9PASS</name>
<dbReference type="PANTHER" id="PTHR31109">
    <property type="entry name" value="PROTEIN FAM207A"/>
    <property type="match status" value="1"/>
</dbReference>
<dbReference type="Proteomes" id="UP000618051">
    <property type="component" value="Unassembled WGS sequence"/>
</dbReference>
<evidence type="ECO:0000256" key="4">
    <source>
        <dbReference type="SAM" id="MobiDB-lite"/>
    </source>
</evidence>
<evidence type="ECO:0000256" key="3">
    <source>
        <dbReference type="ARBA" id="ARBA00023242"/>
    </source>
</evidence>
<keyword evidence="7" id="KW-1185">Reference proteome</keyword>
<evidence type="ECO:0000256" key="2">
    <source>
        <dbReference type="ARBA" id="ARBA00011022"/>
    </source>
</evidence>
<dbReference type="GO" id="GO:0005730">
    <property type="term" value="C:nucleolus"/>
    <property type="evidence" value="ECO:0007669"/>
    <property type="project" value="UniProtKB-SubCell"/>
</dbReference>
<comment type="subcellular location">
    <subcellularLocation>
        <location evidence="1">Nucleus</location>
        <location evidence="1">Nucleolus</location>
    </subcellularLocation>
</comment>
<keyword evidence="3" id="KW-0539">Nucleus</keyword>
<comment type="caution">
    <text evidence="5">The sequence shown here is derived from an EMBL/GenBank/DDBJ whole genome shotgun (WGS) entry which is preliminary data.</text>
</comment>
<dbReference type="EMBL" id="JADDUC020000008">
    <property type="protein sequence ID" value="KAI1237009.1"/>
    <property type="molecule type" value="Genomic_DNA"/>
</dbReference>
<organism evidence="5">
    <name type="scientific">Lamprotornis superbus</name>
    <dbReference type="NCBI Taxonomy" id="245042"/>
    <lineage>
        <taxon>Eukaryota</taxon>
        <taxon>Metazoa</taxon>
        <taxon>Chordata</taxon>
        <taxon>Craniata</taxon>
        <taxon>Vertebrata</taxon>
        <taxon>Euteleostomi</taxon>
        <taxon>Archelosauria</taxon>
        <taxon>Archosauria</taxon>
        <taxon>Dinosauria</taxon>
        <taxon>Saurischia</taxon>
        <taxon>Theropoda</taxon>
        <taxon>Coelurosauria</taxon>
        <taxon>Aves</taxon>
        <taxon>Neognathae</taxon>
        <taxon>Neoaves</taxon>
        <taxon>Telluraves</taxon>
        <taxon>Australaves</taxon>
        <taxon>Passeriformes</taxon>
        <taxon>Sturnidae</taxon>
        <taxon>Lamprotornis</taxon>
    </lineage>
</organism>